<name>A0A8H7I144_9AGAM</name>
<evidence type="ECO:0000313" key="3">
    <source>
        <dbReference type="Proteomes" id="UP000602905"/>
    </source>
</evidence>
<evidence type="ECO:0000313" key="2">
    <source>
        <dbReference type="EMBL" id="KAF8713180.1"/>
    </source>
</evidence>
<dbReference type="AlphaFoldDB" id="A0A8H7I144"/>
<dbReference type="OrthoDB" id="6250593at2759"/>
<feature type="compositionally biased region" description="Low complexity" evidence="1">
    <location>
        <begin position="420"/>
        <end position="432"/>
    </location>
</feature>
<comment type="caution">
    <text evidence="2">The sequence shown here is derived from an EMBL/GenBank/DDBJ whole genome shotgun (WGS) entry which is preliminary data.</text>
</comment>
<feature type="non-terminal residue" evidence="2">
    <location>
        <position position="521"/>
    </location>
</feature>
<dbReference type="Proteomes" id="UP000602905">
    <property type="component" value="Unassembled WGS sequence"/>
</dbReference>
<reference evidence="2" key="1">
    <citation type="submission" date="2020-09" db="EMBL/GenBank/DDBJ databases">
        <title>Comparative genome analyses of four rice-infecting Rhizoctonia solani isolates reveal extensive enrichment of homogalacturonan modification genes.</title>
        <authorList>
            <person name="Lee D.-Y."/>
            <person name="Jeon J."/>
            <person name="Kim K.-T."/>
            <person name="Cheong K."/>
            <person name="Song H."/>
            <person name="Choi G."/>
            <person name="Ko J."/>
            <person name="Opiyo S.O."/>
            <person name="Zuo S."/>
            <person name="Madhav S."/>
            <person name="Lee Y.-H."/>
            <person name="Wang G.-L."/>
        </authorList>
    </citation>
    <scope>NUCLEOTIDE SEQUENCE</scope>
    <source>
        <strain evidence="2">AG1-IA WGL</strain>
    </source>
</reference>
<organism evidence="2 3">
    <name type="scientific">Rhizoctonia solani</name>
    <dbReference type="NCBI Taxonomy" id="456999"/>
    <lineage>
        <taxon>Eukaryota</taxon>
        <taxon>Fungi</taxon>
        <taxon>Dikarya</taxon>
        <taxon>Basidiomycota</taxon>
        <taxon>Agaricomycotina</taxon>
        <taxon>Agaricomycetes</taxon>
        <taxon>Cantharellales</taxon>
        <taxon>Ceratobasidiaceae</taxon>
        <taxon>Rhizoctonia</taxon>
    </lineage>
</organism>
<accession>A0A8H7I144</accession>
<feature type="region of interest" description="Disordered" evidence="1">
    <location>
        <begin position="410"/>
        <end position="448"/>
    </location>
</feature>
<gene>
    <name evidence="2" type="ORF">RHS03_00845</name>
</gene>
<sequence length="521" mass="57624">MAWLRKKKPNPEDGDFPSIPKHYHDQEGKSLTKSIKLSPNLHWSRGATVVWGIDIGPQVTTVSFAYLLTGQNVEVHNIAYWPKVFPLRQSADAEESLPQVKNTYKLREKHEATGFVSHPTWSTERVVNYVHVVGTASRGSPPAFEVRTELPFIEIANERHKYVDLVEHLLKHALSVYGAVTKPKQPGWSRESDVVVSLPSGISKSAEISVVDALNRMVQRVMPKVIGETYVYYVSKPDLRPFEGDTWRNLDTNFKAGPENWDLMTGDMVCASYRVGRLPRGRSHSTSDNPPPLQTPLRSRKRAASADEQEGALFASSLYEATQQKHGSQKLIVRFSNPFKKSEALLAAFHKSLVHLGLQVGIRLIDPTVETGAFGAILWRIAHIAASSDQLNEGNVRLVRDITCMTNMGTSLSTPRSTESELGGSYSSSLEPSRFKPERGSRSTSTREFPVDFMLGPLPWSSRATLPATPSAGSYVSVRQANITRSLENVAGPSVVLGLLEDGTGPQIFPPAYIAIHEHRG</sequence>
<dbReference type="EMBL" id="JACYCD010000023">
    <property type="protein sequence ID" value="KAF8713180.1"/>
    <property type="molecule type" value="Genomic_DNA"/>
</dbReference>
<feature type="region of interest" description="Disordered" evidence="1">
    <location>
        <begin position="279"/>
        <end position="302"/>
    </location>
</feature>
<protein>
    <submittedName>
        <fullName evidence="2">Uncharacterized protein</fullName>
    </submittedName>
</protein>
<proteinExistence type="predicted"/>
<evidence type="ECO:0000256" key="1">
    <source>
        <dbReference type="SAM" id="MobiDB-lite"/>
    </source>
</evidence>